<evidence type="ECO:0000256" key="1">
    <source>
        <dbReference type="ARBA" id="ARBA00007734"/>
    </source>
</evidence>
<organism evidence="4 5">
    <name type="scientific">Paracidovorax valerianellae</name>
    <dbReference type="NCBI Taxonomy" id="187868"/>
    <lineage>
        <taxon>Bacteria</taxon>
        <taxon>Pseudomonadati</taxon>
        <taxon>Pseudomonadota</taxon>
        <taxon>Betaproteobacteria</taxon>
        <taxon>Burkholderiales</taxon>
        <taxon>Comamonadaceae</taxon>
        <taxon>Paracidovorax</taxon>
    </lineage>
</organism>
<evidence type="ECO:0000313" key="4">
    <source>
        <dbReference type="EMBL" id="SDD98216.1"/>
    </source>
</evidence>
<dbReference type="RefSeq" id="WP_092744795.1">
    <property type="nucleotide sequence ID" value="NZ_FMZC01000011.1"/>
</dbReference>
<evidence type="ECO:0000256" key="2">
    <source>
        <dbReference type="SAM" id="SignalP"/>
    </source>
</evidence>
<dbReference type="PANTHER" id="PTHR37423:SF2">
    <property type="entry name" value="MEMBRANE-BOUND LYTIC MUREIN TRANSGLYCOSYLASE C"/>
    <property type="match status" value="1"/>
</dbReference>
<dbReference type="Pfam" id="PF01464">
    <property type="entry name" value="SLT"/>
    <property type="match status" value="1"/>
</dbReference>
<proteinExistence type="inferred from homology"/>
<dbReference type="GO" id="GO:0008933">
    <property type="term" value="F:peptidoglycan lytic transglycosylase activity"/>
    <property type="evidence" value="ECO:0007669"/>
    <property type="project" value="InterPro"/>
</dbReference>
<dbReference type="CDD" id="cd00254">
    <property type="entry name" value="LT-like"/>
    <property type="match status" value="1"/>
</dbReference>
<evidence type="ECO:0000313" key="5">
    <source>
        <dbReference type="Proteomes" id="UP000198781"/>
    </source>
</evidence>
<gene>
    <name evidence="4" type="ORF">SAMN05192589_1116</name>
</gene>
<dbReference type="SUPFAM" id="SSF53955">
    <property type="entry name" value="Lysozyme-like"/>
    <property type="match status" value="1"/>
</dbReference>
<feature type="domain" description="Transglycosylase SLT" evidence="3">
    <location>
        <begin position="121"/>
        <end position="219"/>
    </location>
</feature>
<dbReference type="STRING" id="187868.SAMN05192589_1116"/>
<feature type="chain" id="PRO_5011545864" evidence="2">
    <location>
        <begin position="23"/>
        <end position="245"/>
    </location>
</feature>
<dbReference type="EMBL" id="FMZC01000011">
    <property type="protein sequence ID" value="SDD98216.1"/>
    <property type="molecule type" value="Genomic_DNA"/>
</dbReference>
<feature type="signal peptide" evidence="2">
    <location>
        <begin position="1"/>
        <end position="22"/>
    </location>
</feature>
<dbReference type="InterPro" id="IPR008258">
    <property type="entry name" value="Transglycosylase_SLT_dom_1"/>
</dbReference>
<sequence length="245" mass="26278">MARWQRHALVAAAALHACGAQALIAYDCWVKGNDADPVRVAFDIAKRYPAIVGQCRAVELPDPPADLADPDDSAGDVAAVSGVRVIRAPRAAVAGSSRASGALWPTAMVTPRWRHEALWPVIESAATRHAIDPHLVQAVIEVESAYSPNARSPKGALGLMQLMPATAARFGAPSSADLYTPAVNVETGVRYLRFLADKFSGQTDLVLAAYNAGEGAVVKHGYKIPPYRETQDYVRKVLDRYPAVR</sequence>
<comment type="similarity">
    <text evidence="1">Belongs to the transglycosylase Slt family.</text>
</comment>
<evidence type="ECO:0000259" key="3">
    <source>
        <dbReference type="Pfam" id="PF01464"/>
    </source>
</evidence>
<accession>A0A1G6Z8W5</accession>
<name>A0A1G6Z8W5_9BURK</name>
<dbReference type="InterPro" id="IPR023346">
    <property type="entry name" value="Lysozyme-like_dom_sf"/>
</dbReference>
<dbReference type="PROSITE" id="PS00922">
    <property type="entry name" value="TRANSGLYCOSYLASE"/>
    <property type="match status" value="1"/>
</dbReference>
<dbReference type="Gene3D" id="1.10.530.10">
    <property type="match status" value="1"/>
</dbReference>
<dbReference type="AlphaFoldDB" id="A0A1G6Z8W5"/>
<dbReference type="GO" id="GO:0016020">
    <property type="term" value="C:membrane"/>
    <property type="evidence" value="ECO:0007669"/>
    <property type="project" value="InterPro"/>
</dbReference>
<reference evidence="4 5" key="1">
    <citation type="submission" date="2016-10" db="EMBL/GenBank/DDBJ databases">
        <authorList>
            <person name="de Groot N.N."/>
        </authorList>
    </citation>
    <scope>NUCLEOTIDE SEQUENCE [LARGE SCALE GENOMIC DNA]</scope>
    <source>
        <strain evidence="4 5">DSM 16619</strain>
    </source>
</reference>
<dbReference type="GO" id="GO:0000270">
    <property type="term" value="P:peptidoglycan metabolic process"/>
    <property type="evidence" value="ECO:0007669"/>
    <property type="project" value="InterPro"/>
</dbReference>
<keyword evidence="5" id="KW-1185">Reference proteome</keyword>
<keyword evidence="2" id="KW-0732">Signal</keyword>
<dbReference type="PANTHER" id="PTHR37423">
    <property type="entry name" value="SOLUBLE LYTIC MUREIN TRANSGLYCOSYLASE-RELATED"/>
    <property type="match status" value="1"/>
</dbReference>
<dbReference type="InterPro" id="IPR000189">
    <property type="entry name" value="Transglyc_AS"/>
</dbReference>
<dbReference type="Proteomes" id="UP000198781">
    <property type="component" value="Unassembled WGS sequence"/>
</dbReference>
<dbReference type="OrthoDB" id="9815002at2"/>
<protein>
    <submittedName>
        <fullName evidence="4">Transglycosylase SLT domain-containing protein</fullName>
    </submittedName>
</protein>